<protein>
    <recommendedName>
        <fullName evidence="5 8">dTDP-glucose 4,6-dehydratase</fullName>
        <ecNumber evidence="4 8">4.2.1.46</ecNumber>
    </recommendedName>
</protein>
<dbReference type="Gene3D" id="3.90.25.10">
    <property type="entry name" value="UDP-galactose 4-epimerase, domain 1"/>
    <property type="match status" value="1"/>
</dbReference>
<evidence type="ECO:0000256" key="2">
    <source>
        <dbReference type="ARBA" id="ARBA00001911"/>
    </source>
</evidence>
<dbReference type="EC" id="4.2.1.46" evidence="4 8"/>
<keyword evidence="7 8" id="KW-0456">Lyase</keyword>
<name>A0A1C4VYW9_9ACTN</name>
<evidence type="ECO:0000259" key="9">
    <source>
        <dbReference type="Pfam" id="PF16363"/>
    </source>
</evidence>
<dbReference type="GO" id="GO:0009225">
    <property type="term" value="P:nucleotide-sugar metabolic process"/>
    <property type="evidence" value="ECO:0007669"/>
    <property type="project" value="InterPro"/>
</dbReference>
<evidence type="ECO:0000256" key="3">
    <source>
        <dbReference type="ARBA" id="ARBA00008178"/>
    </source>
</evidence>
<proteinExistence type="inferred from homology"/>
<dbReference type="InterPro" id="IPR005888">
    <property type="entry name" value="dTDP_Gluc_deHydtase"/>
</dbReference>
<evidence type="ECO:0000256" key="7">
    <source>
        <dbReference type="ARBA" id="ARBA00023239"/>
    </source>
</evidence>
<comment type="catalytic activity">
    <reaction evidence="1 8">
        <text>dTDP-alpha-D-glucose = dTDP-4-dehydro-6-deoxy-alpha-D-glucose + H2O</text>
        <dbReference type="Rhea" id="RHEA:17221"/>
        <dbReference type="ChEBI" id="CHEBI:15377"/>
        <dbReference type="ChEBI" id="CHEBI:57477"/>
        <dbReference type="ChEBI" id="CHEBI:57649"/>
        <dbReference type="EC" id="4.2.1.46"/>
    </reaction>
</comment>
<dbReference type="Proteomes" id="UP000199629">
    <property type="component" value="Unassembled WGS sequence"/>
</dbReference>
<evidence type="ECO:0000256" key="4">
    <source>
        <dbReference type="ARBA" id="ARBA00011990"/>
    </source>
</evidence>
<accession>A0A1C4VYW9</accession>
<reference evidence="11" key="1">
    <citation type="submission" date="2016-06" db="EMBL/GenBank/DDBJ databases">
        <authorList>
            <person name="Varghese N."/>
            <person name="Submissions Spin"/>
        </authorList>
    </citation>
    <scope>NUCLEOTIDE SEQUENCE [LARGE SCALE GENOMIC DNA]</scope>
    <source>
        <strain evidence="11">DSM 45246</strain>
    </source>
</reference>
<evidence type="ECO:0000313" key="10">
    <source>
        <dbReference type="EMBL" id="SCE89183.1"/>
    </source>
</evidence>
<feature type="domain" description="NAD(P)-binding" evidence="9">
    <location>
        <begin position="5"/>
        <end position="295"/>
    </location>
</feature>
<dbReference type="NCBIfam" id="TIGR01181">
    <property type="entry name" value="dTDP_gluc_dehyt"/>
    <property type="match status" value="1"/>
</dbReference>
<keyword evidence="11" id="KW-1185">Reference proteome</keyword>
<comment type="cofactor">
    <cofactor evidence="2 8">
        <name>NAD(+)</name>
        <dbReference type="ChEBI" id="CHEBI:57540"/>
    </cofactor>
</comment>
<keyword evidence="6" id="KW-0520">NAD</keyword>
<evidence type="ECO:0000256" key="5">
    <source>
        <dbReference type="ARBA" id="ARBA00016977"/>
    </source>
</evidence>
<dbReference type="PANTHER" id="PTHR43000">
    <property type="entry name" value="DTDP-D-GLUCOSE 4,6-DEHYDRATASE-RELATED"/>
    <property type="match status" value="1"/>
</dbReference>
<sequence>MTRMLVTGGAGFIGANFVHYTLARRPEYTVRVLDALTYAGGRRTLAAVDDRIEFVHGDVCDAALVDGLVADSDLVVHFAAESHVDNSLHDPSPFVRTNVLGTYTVLEAVRRHDRRLHHISTDEVFGDLGLGSDGKFTEESPYDPSSPYSATKAGSDMLVRAWVRSYGVRATLSNCANNYGAYQHVEKFIPRQVTNLLSGHRPKLFGTGAHVREWTHVDDHNAAVHLILDRGRLGETYLIGSGDEHSNKAVLELILDLMGESAAGYDHVPDRPGHDLRYSTDSGKLRRELGWQPRYPDLRSGLTDTIEWYRDNEWWWKPDKERTEERYQQLGR</sequence>
<comment type="similarity">
    <text evidence="3 8">Belongs to the NAD(P)-dependent epimerase/dehydratase family. dTDP-glucose dehydratase subfamily.</text>
</comment>
<dbReference type="InterPro" id="IPR036291">
    <property type="entry name" value="NAD(P)-bd_dom_sf"/>
</dbReference>
<gene>
    <name evidence="10" type="ORF">GA0070214_10347</name>
</gene>
<dbReference type="EMBL" id="FMCS01000003">
    <property type="protein sequence ID" value="SCE89183.1"/>
    <property type="molecule type" value="Genomic_DNA"/>
</dbReference>
<dbReference type="GO" id="GO:0008460">
    <property type="term" value="F:dTDP-glucose 4,6-dehydratase activity"/>
    <property type="evidence" value="ECO:0007669"/>
    <property type="project" value="UniProtKB-EC"/>
</dbReference>
<dbReference type="Pfam" id="PF16363">
    <property type="entry name" value="GDP_Man_Dehyd"/>
    <property type="match status" value="1"/>
</dbReference>
<organism evidence="10 11">
    <name type="scientific">Micromonospora chaiyaphumensis</name>
    <dbReference type="NCBI Taxonomy" id="307119"/>
    <lineage>
        <taxon>Bacteria</taxon>
        <taxon>Bacillati</taxon>
        <taxon>Actinomycetota</taxon>
        <taxon>Actinomycetes</taxon>
        <taxon>Micromonosporales</taxon>
        <taxon>Micromonosporaceae</taxon>
        <taxon>Micromonospora</taxon>
    </lineage>
</organism>
<evidence type="ECO:0000256" key="8">
    <source>
        <dbReference type="RuleBase" id="RU004473"/>
    </source>
</evidence>
<dbReference type="AlphaFoldDB" id="A0A1C4VYW9"/>
<dbReference type="Gene3D" id="3.40.50.720">
    <property type="entry name" value="NAD(P)-binding Rossmann-like Domain"/>
    <property type="match status" value="1"/>
</dbReference>
<dbReference type="SUPFAM" id="SSF51735">
    <property type="entry name" value="NAD(P)-binding Rossmann-fold domains"/>
    <property type="match status" value="1"/>
</dbReference>
<evidence type="ECO:0000313" key="11">
    <source>
        <dbReference type="Proteomes" id="UP000199629"/>
    </source>
</evidence>
<dbReference type="CDD" id="cd05246">
    <property type="entry name" value="dTDP_GD_SDR_e"/>
    <property type="match status" value="1"/>
</dbReference>
<dbReference type="InterPro" id="IPR016040">
    <property type="entry name" value="NAD(P)-bd_dom"/>
</dbReference>
<evidence type="ECO:0000256" key="6">
    <source>
        <dbReference type="ARBA" id="ARBA00023027"/>
    </source>
</evidence>
<evidence type="ECO:0000256" key="1">
    <source>
        <dbReference type="ARBA" id="ARBA00001539"/>
    </source>
</evidence>